<dbReference type="Proteomes" id="UP000310158">
    <property type="component" value="Unassembled WGS sequence"/>
</dbReference>
<comment type="caution">
    <text evidence="2">The sequence shown here is derived from an EMBL/GenBank/DDBJ whole genome shotgun (WGS) entry which is preliminary data.</text>
</comment>
<dbReference type="EMBL" id="SGPL01000524">
    <property type="protein sequence ID" value="THH11245.1"/>
    <property type="molecule type" value="Genomic_DNA"/>
</dbReference>
<feature type="compositionally biased region" description="Low complexity" evidence="1">
    <location>
        <begin position="57"/>
        <end position="74"/>
    </location>
</feature>
<accession>A0A4S4LHN4</accession>
<protein>
    <submittedName>
        <fullName evidence="2">Uncharacterized protein</fullName>
    </submittedName>
</protein>
<dbReference type="AlphaFoldDB" id="A0A4S4LHN4"/>
<evidence type="ECO:0000313" key="2">
    <source>
        <dbReference type="EMBL" id="THH11245.1"/>
    </source>
</evidence>
<keyword evidence="3" id="KW-1185">Reference proteome</keyword>
<evidence type="ECO:0000256" key="1">
    <source>
        <dbReference type="SAM" id="MobiDB-lite"/>
    </source>
</evidence>
<sequence length="125" mass="13244">PPPSGVRTISAAAFRRPQNRVPSTSSDALPLVDTSPLSLKKRGLPSSPYATRTGAHSSSASLGQPLPQQSQQSGPSPPAVGEEEHFDYISAYVDGEEDRQQHKDGGGRGFAGGRYATNLEESELR</sequence>
<proteinExistence type="predicted"/>
<organism evidence="2 3">
    <name type="scientific">Bondarzewia mesenterica</name>
    <dbReference type="NCBI Taxonomy" id="1095465"/>
    <lineage>
        <taxon>Eukaryota</taxon>
        <taxon>Fungi</taxon>
        <taxon>Dikarya</taxon>
        <taxon>Basidiomycota</taxon>
        <taxon>Agaricomycotina</taxon>
        <taxon>Agaricomycetes</taxon>
        <taxon>Russulales</taxon>
        <taxon>Bondarzewiaceae</taxon>
        <taxon>Bondarzewia</taxon>
    </lineage>
</organism>
<name>A0A4S4LHN4_9AGAM</name>
<reference evidence="2 3" key="1">
    <citation type="submission" date="2019-02" db="EMBL/GenBank/DDBJ databases">
        <title>Genome sequencing of the rare red list fungi Bondarzewia mesenterica.</title>
        <authorList>
            <person name="Buettner E."/>
            <person name="Kellner H."/>
        </authorList>
    </citation>
    <scope>NUCLEOTIDE SEQUENCE [LARGE SCALE GENOMIC DNA]</scope>
    <source>
        <strain evidence="2 3">DSM 108281</strain>
    </source>
</reference>
<evidence type="ECO:0000313" key="3">
    <source>
        <dbReference type="Proteomes" id="UP000310158"/>
    </source>
</evidence>
<gene>
    <name evidence="2" type="ORF">EW146_g8101</name>
</gene>
<dbReference type="OrthoDB" id="3035187at2759"/>
<feature type="non-terminal residue" evidence="2">
    <location>
        <position position="1"/>
    </location>
</feature>
<feature type="region of interest" description="Disordered" evidence="1">
    <location>
        <begin position="1"/>
        <end position="125"/>
    </location>
</feature>